<evidence type="ECO:0000313" key="2">
    <source>
        <dbReference type="Proteomes" id="UP000634672"/>
    </source>
</evidence>
<protein>
    <submittedName>
        <fullName evidence="1">Uncharacterized protein</fullName>
    </submittedName>
</protein>
<organism evidence="1 2">
    <name type="scientific">Hungatella hominis</name>
    <dbReference type="NCBI Taxonomy" id="2763050"/>
    <lineage>
        <taxon>Bacteria</taxon>
        <taxon>Bacillati</taxon>
        <taxon>Bacillota</taxon>
        <taxon>Clostridia</taxon>
        <taxon>Lachnospirales</taxon>
        <taxon>Lachnospiraceae</taxon>
        <taxon>Hungatella</taxon>
    </lineage>
</organism>
<comment type="caution">
    <text evidence="1">The sequence shown here is derived from an EMBL/GenBank/DDBJ whole genome shotgun (WGS) entry which is preliminary data.</text>
</comment>
<evidence type="ECO:0000313" key="1">
    <source>
        <dbReference type="EMBL" id="MBC5711688.1"/>
    </source>
</evidence>
<dbReference type="EMBL" id="JACOPB010000020">
    <property type="protein sequence ID" value="MBC5711688.1"/>
    <property type="molecule type" value="Genomic_DNA"/>
</dbReference>
<gene>
    <name evidence="1" type="ORF">H8S75_27550</name>
</gene>
<dbReference type="RefSeq" id="WP_187024263.1">
    <property type="nucleotide sequence ID" value="NZ_JACOPB010000020.1"/>
</dbReference>
<dbReference type="Proteomes" id="UP000634672">
    <property type="component" value="Unassembled WGS sequence"/>
</dbReference>
<reference evidence="1 2" key="1">
    <citation type="submission" date="2020-08" db="EMBL/GenBank/DDBJ databases">
        <title>Genome public.</title>
        <authorList>
            <person name="Liu C."/>
            <person name="Sun Q."/>
        </authorList>
    </citation>
    <scope>NUCLEOTIDE SEQUENCE [LARGE SCALE GENOMIC DNA]</scope>
    <source>
        <strain evidence="1 2">NSJ-66</strain>
    </source>
</reference>
<name>A0ABR7HEQ9_9FIRM</name>
<proteinExistence type="predicted"/>
<keyword evidence="2" id="KW-1185">Reference proteome</keyword>
<accession>A0ABR7HEQ9</accession>
<sequence length="384" mass="43622">MVLVLYGIKRQVSEVVNMEQESKAVRLLMLIGVSGELPADWAAYAVGSCSYSAALITRLKQNGYISLRCKDGLKGYVLKAKAKRKLLELYPDNFTTFLSGSVETNHIKSEPDKRLRLHRMSMVWVYLSVAGVSIYQSDKPDFFSPAFHLPPSEDGQETVWTDMGGYYGTLEFKGGMAKEIGGSRACGVLLSPGMPLIVYNTMESLMKWAKKTERTMRSRMEAVFRGKGYRGPARAVMFGNRMDMLERLLESDGGLKGNLFMLDDIYEVIYFIPFVKEAEIQVRLLMNPVEDRRLRKFLCSALCRVNEADGALDSGEDRNGNPVYFCYDMELWRLKRIRGKLDRDGRGTIYCFDYQEEVIGSYMGSEAVIKGIVRERAIRYLEGR</sequence>